<feature type="transmembrane region" description="Helical" evidence="1">
    <location>
        <begin position="79"/>
        <end position="101"/>
    </location>
</feature>
<protein>
    <submittedName>
        <fullName evidence="2">Vacuolar-type H+-ATPase subunit I/STV1</fullName>
    </submittedName>
</protein>
<dbReference type="AlphaFoldDB" id="A0A839QAZ4"/>
<proteinExistence type="predicted"/>
<feature type="transmembrane region" description="Helical" evidence="1">
    <location>
        <begin position="47"/>
        <end position="67"/>
    </location>
</feature>
<keyword evidence="1" id="KW-0812">Transmembrane</keyword>
<evidence type="ECO:0000313" key="2">
    <source>
        <dbReference type="EMBL" id="MBB2992723.1"/>
    </source>
</evidence>
<keyword evidence="3" id="KW-1185">Reference proteome</keyword>
<dbReference type="EMBL" id="JACHVU010000011">
    <property type="protein sequence ID" value="MBB2992723.1"/>
    <property type="molecule type" value="Genomic_DNA"/>
</dbReference>
<sequence>MDIAISVAALVLTVLLGAAASFLGLFSLAFLDHCPPASCSVYGAVEAVFTSLFAAAGIGVIGLIVTVVQLIRRKTAWPFAVGTFALCAAAILVGVVAYSAAVG</sequence>
<name>A0A839QAZ4_MYCIR</name>
<dbReference type="Proteomes" id="UP000550501">
    <property type="component" value="Unassembled WGS sequence"/>
</dbReference>
<comment type="caution">
    <text evidence="2">The sequence shown here is derived from an EMBL/GenBank/DDBJ whole genome shotgun (WGS) entry which is preliminary data.</text>
</comment>
<evidence type="ECO:0000313" key="3">
    <source>
        <dbReference type="Proteomes" id="UP000550501"/>
    </source>
</evidence>
<keyword evidence="1" id="KW-0472">Membrane</keyword>
<dbReference type="RefSeq" id="WP_311736216.1">
    <property type="nucleotide sequence ID" value="NZ_JACHVU010000011.1"/>
</dbReference>
<accession>A0A839QAZ4</accession>
<reference evidence="2 3" key="1">
    <citation type="submission" date="2020-08" db="EMBL/GenBank/DDBJ databases">
        <title>The Agave Microbiome: Exploring the role of microbial communities in plant adaptations to desert environments.</title>
        <authorList>
            <person name="Partida-Martinez L.P."/>
        </authorList>
    </citation>
    <scope>NUCLEOTIDE SEQUENCE [LARGE SCALE GENOMIC DNA]</scope>
    <source>
        <strain evidence="2 3">AT2.18</strain>
    </source>
</reference>
<keyword evidence="1" id="KW-1133">Transmembrane helix</keyword>
<evidence type="ECO:0000256" key="1">
    <source>
        <dbReference type="SAM" id="Phobius"/>
    </source>
</evidence>
<organism evidence="2 3">
    <name type="scientific">Mycolicibacterium iranicum</name>
    <name type="common">Mycobacterium iranicum</name>
    <dbReference type="NCBI Taxonomy" id="912594"/>
    <lineage>
        <taxon>Bacteria</taxon>
        <taxon>Bacillati</taxon>
        <taxon>Actinomycetota</taxon>
        <taxon>Actinomycetes</taxon>
        <taxon>Mycobacteriales</taxon>
        <taxon>Mycobacteriaceae</taxon>
        <taxon>Mycolicibacterium</taxon>
    </lineage>
</organism>
<gene>
    <name evidence="2" type="ORF">FHR72_004227</name>
</gene>